<dbReference type="SUPFAM" id="SSF51621">
    <property type="entry name" value="Phosphoenolpyruvate/pyruvate domain"/>
    <property type="match status" value="1"/>
</dbReference>
<dbReference type="PANTHER" id="PTHR42905">
    <property type="entry name" value="PHOSPHOENOLPYRUVATE CARBOXYLASE"/>
    <property type="match status" value="1"/>
</dbReference>
<feature type="non-terminal residue" evidence="1">
    <location>
        <position position="96"/>
    </location>
</feature>
<protein>
    <recommendedName>
        <fullName evidence="2">Carboxyvinyl-carboxyphosphonate phosphorylmutase</fullName>
    </recommendedName>
</protein>
<organism evidence="1">
    <name type="scientific">marine metagenome</name>
    <dbReference type="NCBI Taxonomy" id="408172"/>
    <lineage>
        <taxon>unclassified sequences</taxon>
        <taxon>metagenomes</taxon>
        <taxon>ecological metagenomes</taxon>
    </lineage>
</organism>
<sequence>MSEMTADALAYANTQSKRLRDLILRPETLVMPGAYDGLTARLFESMGFEAIQCASGGIAAGLGYRDGEVVTLGETLHVSKVIAGAVDVPVNGDGER</sequence>
<evidence type="ECO:0000313" key="1">
    <source>
        <dbReference type="EMBL" id="SVD86350.1"/>
    </source>
</evidence>
<dbReference type="Gene3D" id="3.20.20.60">
    <property type="entry name" value="Phosphoenolpyruvate-binding domains"/>
    <property type="match status" value="1"/>
</dbReference>
<gene>
    <name evidence="1" type="ORF">METZ01_LOCUS439204</name>
</gene>
<reference evidence="1" key="1">
    <citation type="submission" date="2018-05" db="EMBL/GenBank/DDBJ databases">
        <authorList>
            <person name="Lanie J.A."/>
            <person name="Ng W.-L."/>
            <person name="Kazmierczak K.M."/>
            <person name="Andrzejewski T.M."/>
            <person name="Davidsen T.M."/>
            <person name="Wayne K.J."/>
            <person name="Tettelin H."/>
            <person name="Glass J.I."/>
            <person name="Rusch D."/>
            <person name="Podicherti R."/>
            <person name="Tsui H.-C.T."/>
            <person name="Winkler M.E."/>
        </authorList>
    </citation>
    <scope>NUCLEOTIDE SEQUENCE</scope>
</reference>
<dbReference type="AlphaFoldDB" id="A0A382YTE1"/>
<dbReference type="EMBL" id="UINC01178283">
    <property type="protein sequence ID" value="SVD86350.1"/>
    <property type="molecule type" value="Genomic_DNA"/>
</dbReference>
<dbReference type="InterPro" id="IPR040442">
    <property type="entry name" value="Pyrv_kinase-like_dom_sf"/>
</dbReference>
<dbReference type="GO" id="GO:0003824">
    <property type="term" value="F:catalytic activity"/>
    <property type="evidence" value="ECO:0007669"/>
    <property type="project" value="InterPro"/>
</dbReference>
<name>A0A382YTE1_9ZZZZ</name>
<accession>A0A382YTE1</accession>
<evidence type="ECO:0008006" key="2">
    <source>
        <dbReference type="Google" id="ProtNLM"/>
    </source>
</evidence>
<proteinExistence type="predicted"/>
<dbReference type="PANTHER" id="PTHR42905:SF5">
    <property type="entry name" value="CARBOXYVINYL-CARBOXYPHOSPHONATE PHOSPHORYLMUTASE, CHLOROPLASTIC"/>
    <property type="match status" value="1"/>
</dbReference>
<dbReference type="InterPro" id="IPR015813">
    <property type="entry name" value="Pyrv/PenolPyrv_kinase-like_dom"/>
</dbReference>
<dbReference type="Pfam" id="PF13714">
    <property type="entry name" value="PEP_mutase"/>
    <property type="match status" value="1"/>
</dbReference>